<evidence type="ECO:0000313" key="2">
    <source>
        <dbReference type="Proteomes" id="UP000005273"/>
    </source>
</evidence>
<name>A0A0T5X9R2_9BACT</name>
<organism evidence="1 2">
    <name type="scientific">Acetomicrobium hydrogeniformans ATCC BAA-1850</name>
    <dbReference type="NCBI Taxonomy" id="592015"/>
    <lineage>
        <taxon>Bacteria</taxon>
        <taxon>Thermotogati</taxon>
        <taxon>Synergistota</taxon>
        <taxon>Synergistia</taxon>
        <taxon>Synergistales</taxon>
        <taxon>Acetomicrobiaceae</taxon>
        <taxon>Acetomicrobium</taxon>
    </lineage>
</organism>
<proteinExistence type="predicted"/>
<sequence length="42" mass="4680">MRRENGFIEAAFALLKDDVGHQTSGPFALFILMKRVKNTGLS</sequence>
<reference evidence="2" key="1">
    <citation type="submission" date="2012-09" db="EMBL/GenBank/DDBJ databases">
        <authorList>
            <person name="Weinstock G."/>
            <person name="Sodergren E."/>
            <person name="Clifton S."/>
            <person name="Fulton L."/>
            <person name="Fulton B."/>
            <person name="Courtney L."/>
            <person name="Fronick C."/>
            <person name="Harrison M."/>
            <person name="Strong C."/>
            <person name="Farmer C."/>
            <person name="Delehaunty K."/>
            <person name="Markovic C."/>
            <person name="Hall O."/>
            <person name="Minx P."/>
            <person name="Tomlinson C."/>
            <person name="Mitreva M."/>
            <person name="Nelson J."/>
            <person name="Hou S."/>
            <person name="Wollam A."/>
            <person name="Pepin K.H."/>
            <person name="Johnson M."/>
            <person name="Bhonagiri V."/>
            <person name="Nash W.E."/>
            <person name="Suruliraj S."/>
            <person name="Warren W."/>
            <person name="Chinwalla A."/>
            <person name="Mardis E.R."/>
            <person name="Wilson R.K."/>
        </authorList>
    </citation>
    <scope>NUCLEOTIDE SEQUENCE [LARGE SCALE GENOMIC DNA]</scope>
    <source>
        <strain evidence="2">OS1</strain>
    </source>
</reference>
<evidence type="ECO:0000313" key="1">
    <source>
        <dbReference type="EMBL" id="KRT35081.1"/>
    </source>
</evidence>
<protein>
    <submittedName>
        <fullName evidence="1">Uncharacterized protein</fullName>
    </submittedName>
</protein>
<gene>
    <name evidence="1" type="ORF">HMPREF1705_04755</name>
</gene>
<accession>A0A0T5X9R2</accession>
<dbReference type="STRING" id="592015.HMPREF1705_04755"/>
<dbReference type="EMBL" id="ACJX03000001">
    <property type="protein sequence ID" value="KRT35081.1"/>
    <property type="molecule type" value="Genomic_DNA"/>
</dbReference>
<dbReference type="RefSeq" id="WP_009202267.1">
    <property type="nucleotide sequence ID" value="NZ_ACJX03000001.1"/>
</dbReference>
<comment type="caution">
    <text evidence="1">The sequence shown here is derived from an EMBL/GenBank/DDBJ whole genome shotgun (WGS) entry which is preliminary data.</text>
</comment>
<keyword evidence="2" id="KW-1185">Reference proteome</keyword>
<dbReference type="AlphaFoldDB" id="A0A0T5X9R2"/>
<dbReference type="Proteomes" id="UP000005273">
    <property type="component" value="Unassembled WGS sequence"/>
</dbReference>